<dbReference type="Proteomes" id="UP000818266">
    <property type="component" value="Unassembled WGS sequence"/>
</dbReference>
<reference evidence="1 2" key="1">
    <citation type="submission" date="2019-06" db="EMBL/GenBank/DDBJ databases">
        <authorList>
            <person name="De-Chao Zhang Q."/>
        </authorList>
    </citation>
    <scope>NUCLEOTIDE SEQUENCE [LARGE SCALE GENOMIC DNA]</scope>
    <source>
        <strain evidence="1 2">KN1116</strain>
    </source>
</reference>
<evidence type="ECO:0000313" key="2">
    <source>
        <dbReference type="Proteomes" id="UP000818266"/>
    </source>
</evidence>
<dbReference type="EMBL" id="VIKT02000038">
    <property type="protein sequence ID" value="NHF64137.1"/>
    <property type="molecule type" value="Genomic_DNA"/>
</dbReference>
<name>A0A9E5JR44_9MICO</name>
<gene>
    <name evidence="1" type="ORF">FK219_012980</name>
</gene>
<comment type="caution">
    <text evidence="1">The sequence shown here is derived from an EMBL/GenBank/DDBJ whole genome shotgun (WGS) entry which is preliminary data.</text>
</comment>
<dbReference type="OrthoDB" id="4775280at2"/>
<dbReference type="InterPro" id="IPR027304">
    <property type="entry name" value="Trigger_fact/SurA_dom_sf"/>
</dbReference>
<protein>
    <recommendedName>
        <fullName evidence="3">Trigger factor</fullName>
    </recommendedName>
</protein>
<dbReference type="RefSeq" id="WP_152584286.1">
    <property type="nucleotide sequence ID" value="NZ_JAVJPO010000010.1"/>
</dbReference>
<proteinExistence type="predicted"/>
<evidence type="ECO:0008006" key="3">
    <source>
        <dbReference type="Google" id="ProtNLM"/>
    </source>
</evidence>
<keyword evidence="2" id="KW-1185">Reference proteome</keyword>
<accession>A0A9E5JR44</accession>
<evidence type="ECO:0000313" key="1">
    <source>
        <dbReference type="EMBL" id="NHF64137.1"/>
    </source>
</evidence>
<dbReference type="SUPFAM" id="SSF109998">
    <property type="entry name" value="Triger factor/SurA peptide-binding domain-like"/>
    <property type="match status" value="1"/>
</dbReference>
<reference evidence="1 2" key="2">
    <citation type="submission" date="2020-03" db="EMBL/GenBank/DDBJ databases">
        <title>Chryseoglobus sp. isolated from a deep-sea seamount.</title>
        <authorList>
            <person name="Zhang D.-C."/>
        </authorList>
    </citation>
    <scope>NUCLEOTIDE SEQUENCE [LARGE SCALE GENOMIC DNA]</scope>
    <source>
        <strain evidence="1 2">KN1116</strain>
    </source>
</reference>
<organism evidence="1 2">
    <name type="scientific">Microcella pacifica</name>
    <dbReference type="NCBI Taxonomy" id="2591847"/>
    <lineage>
        <taxon>Bacteria</taxon>
        <taxon>Bacillati</taxon>
        <taxon>Actinomycetota</taxon>
        <taxon>Actinomycetes</taxon>
        <taxon>Micrococcales</taxon>
        <taxon>Microbacteriaceae</taxon>
        <taxon>Microcella</taxon>
    </lineage>
</organism>
<dbReference type="Gene3D" id="1.10.4030.10">
    <property type="entry name" value="Porin chaperone SurA, peptide-binding domain"/>
    <property type="match status" value="1"/>
</dbReference>
<sequence>MEELFDLLAKQGLNEEPAREELTAQATIDAVIATEVGELTFTEDELRELYEAVLAQQEESGAAAEVIPPFEDVRDQLQQQATAQERSLIVEQLVASLRDEVELEFFV</sequence>
<dbReference type="AlphaFoldDB" id="A0A9E5JR44"/>